<dbReference type="Pfam" id="PF00959">
    <property type="entry name" value="Phage_lysozyme"/>
    <property type="match status" value="1"/>
</dbReference>
<dbReference type="Pfam" id="PF25612">
    <property type="entry name" value="DUF7940"/>
    <property type="match status" value="1"/>
</dbReference>
<dbReference type="InterPro" id="IPR002196">
    <property type="entry name" value="Glyco_hydro_24"/>
</dbReference>
<name>A0ABQ0AND7_9RHOB</name>
<dbReference type="HAMAP" id="MF_04110">
    <property type="entry name" value="ENDOLYSIN_T4"/>
    <property type="match status" value="1"/>
</dbReference>
<dbReference type="Gene3D" id="1.10.530.40">
    <property type="match status" value="1"/>
</dbReference>
<dbReference type="InterPro" id="IPR057700">
    <property type="entry name" value="DUF7940"/>
</dbReference>
<evidence type="ECO:0000256" key="6">
    <source>
        <dbReference type="RuleBase" id="RU003788"/>
    </source>
</evidence>
<dbReference type="InterPro" id="IPR023346">
    <property type="entry name" value="Lysozyme-like_dom_sf"/>
</dbReference>
<keyword evidence="9" id="KW-1185">Reference proteome</keyword>
<reference evidence="8 9" key="1">
    <citation type="submission" date="2024-04" db="EMBL/GenBank/DDBJ databases">
        <title>Draft genome sequence of Pseudophaeobacter arcticus NBRC 116598.</title>
        <authorList>
            <person name="Miyakawa T."/>
            <person name="Kusuya Y."/>
            <person name="Miura T."/>
        </authorList>
    </citation>
    <scope>NUCLEOTIDE SEQUENCE [LARGE SCALE GENOMIC DNA]</scope>
    <source>
        <strain evidence="8 9">SU-CL00105</strain>
    </source>
</reference>
<keyword evidence="2 6" id="KW-0929">Antimicrobial</keyword>
<comment type="similarity">
    <text evidence="6">Belongs to the glycosyl hydrolase 24 family.</text>
</comment>
<evidence type="ECO:0000256" key="3">
    <source>
        <dbReference type="ARBA" id="ARBA00022638"/>
    </source>
</evidence>
<evidence type="ECO:0000256" key="7">
    <source>
        <dbReference type="SAM" id="Phobius"/>
    </source>
</evidence>
<sequence length="241" mass="26457">MKLIFNWRAVLTRAASVWFILAGLLALIGFFFATLSPDMTRWSPVYFAVASAVFQTLAIPARIVFQAGLADLREFRRSQAGAMRNRSLGIIAGSGIALSTALAFIGGWEGLRQEAYRDVVGVWTVCYGKTQQVAPGDRYSKAECDQLLAAEILAYEAALDQCLKVTVPLGMKIALVSWTYNVGARAACQSTLLRLANAGDLEGACNELPRWNRAGGKVWRGLTRRRFSEMEMCHAALKDAR</sequence>
<comment type="catalytic activity">
    <reaction evidence="1 6">
        <text>Hydrolysis of (1-&gt;4)-beta-linkages between N-acetylmuramic acid and N-acetyl-D-glucosamine residues in a peptidoglycan and between N-acetyl-D-glucosamine residues in chitodextrins.</text>
        <dbReference type="EC" id="3.2.1.17"/>
    </reaction>
</comment>
<keyword evidence="4 6" id="KW-0378">Hydrolase</keyword>
<dbReference type="HAMAP" id="MF_04136">
    <property type="entry name" value="SAR_ENDOLYSIN"/>
    <property type="match status" value="1"/>
</dbReference>
<dbReference type="InterPro" id="IPR051018">
    <property type="entry name" value="Bacteriophage_GH24"/>
</dbReference>
<evidence type="ECO:0000256" key="1">
    <source>
        <dbReference type="ARBA" id="ARBA00000632"/>
    </source>
</evidence>
<evidence type="ECO:0000313" key="9">
    <source>
        <dbReference type="Proteomes" id="UP001441944"/>
    </source>
</evidence>
<dbReference type="PANTHER" id="PTHR38107:SF3">
    <property type="entry name" value="LYSOZYME RRRD-RELATED"/>
    <property type="match status" value="1"/>
</dbReference>
<dbReference type="InterPro" id="IPR043688">
    <property type="entry name" value="SAR_endolysin-like"/>
</dbReference>
<evidence type="ECO:0000313" key="8">
    <source>
        <dbReference type="EMBL" id="GAA6197372.1"/>
    </source>
</evidence>
<dbReference type="InterPro" id="IPR034690">
    <property type="entry name" value="Endolysin_T4_type"/>
</dbReference>
<dbReference type="EMBL" id="BAABWU010000011">
    <property type="protein sequence ID" value="GAA6197372.1"/>
    <property type="molecule type" value="Genomic_DNA"/>
</dbReference>
<dbReference type="SUPFAM" id="SSF53955">
    <property type="entry name" value="Lysozyme-like"/>
    <property type="match status" value="1"/>
</dbReference>
<organism evidence="8 9">
    <name type="scientific">Pseudophaeobacter arcticus</name>
    <dbReference type="NCBI Taxonomy" id="385492"/>
    <lineage>
        <taxon>Bacteria</taxon>
        <taxon>Pseudomonadati</taxon>
        <taxon>Pseudomonadota</taxon>
        <taxon>Alphaproteobacteria</taxon>
        <taxon>Rhodobacterales</taxon>
        <taxon>Paracoccaceae</taxon>
        <taxon>Pseudophaeobacter</taxon>
    </lineage>
</organism>
<evidence type="ECO:0000256" key="5">
    <source>
        <dbReference type="ARBA" id="ARBA00023295"/>
    </source>
</evidence>
<comment type="caution">
    <text evidence="8">The sequence shown here is derived from an EMBL/GenBank/DDBJ whole genome shotgun (WGS) entry which is preliminary data.</text>
</comment>
<gene>
    <name evidence="8" type="ORF">NBRC116598_28160</name>
</gene>
<dbReference type="Proteomes" id="UP001441944">
    <property type="component" value="Unassembled WGS sequence"/>
</dbReference>
<evidence type="ECO:0000256" key="4">
    <source>
        <dbReference type="ARBA" id="ARBA00022801"/>
    </source>
</evidence>
<feature type="transmembrane region" description="Helical" evidence="7">
    <location>
        <begin position="45"/>
        <end position="65"/>
    </location>
</feature>
<accession>A0ABQ0AND7</accession>
<keyword evidence="5 6" id="KW-0326">Glycosidase</keyword>
<feature type="transmembrane region" description="Helical" evidence="7">
    <location>
        <begin position="86"/>
        <end position="108"/>
    </location>
</feature>
<keyword evidence="3 6" id="KW-0081">Bacteriolytic enzyme</keyword>
<dbReference type="EC" id="3.2.1.17" evidence="6"/>
<keyword evidence="7" id="KW-1133">Transmembrane helix</keyword>
<protein>
    <recommendedName>
        <fullName evidence="6">Lysozyme</fullName>
        <ecNumber evidence="6">3.2.1.17</ecNumber>
    </recommendedName>
</protein>
<keyword evidence="7" id="KW-0812">Transmembrane</keyword>
<dbReference type="PANTHER" id="PTHR38107">
    <property type="match status" value="1"/>
</dbReference>
<keyword evidence="7" id="KW-0472">Membrane</keyword>
<feature type="transmembrane region" description="Helical" evidence="7">
    <location>
        <begin position="12"/>
        <end position="33"/>
    </location>
</feature>
<proteinExistence type="inferred from homology"/>
<dbReference type="InterPro" id="IPR023347">
    <property type="entry name" value="Lysozyme_dom_sf"/>
</dbReference>
<dbReference type="CDD" id="cd16900">
    <property type="entry name" value="endolysin_R21-like"/>
    <property type="match status" value="1"/>
</dbReference>
<evidence type="ECO:0000256" key="2">
    <source>
        <dbReference type="ARBA" id="ARBA00022529"/>
    </source>
</evidence>